<evidence type="ECO:0000259" key="6">
    <source>
        <dbReference type="Pfam" id="PF12260"/>
    </source>
</evidence>
<dbReference type="PANTHER" id="PTHR32073:SF8">
    <property type="entry name" value="DIVERGENT PROTEIN KINASE DOMAIN 2B"/>
    <property type="match status" value="1"/>
</dbReference>
<evidence type="ECO:0000256" key="5">
    <source>
        <dbReference type="SAM" id="SignalP"/>
    </source>
</evidence>
<feature type="domain" description="FAM69 protein-kinase" evidence="6">
    <location>
        <begin position="207"/>
        <end position="400"/>
    </location>
</feature>
<gene>
    <name evidence="7" type="primary">DIPK2B</name>
    <name evidence="7" type="synonym">dipk2b</name>
</gene>
<feature type="signal peptide" evidence="5">
    <location>
        <begin position="1"/>
        <end position="33"/>
    </location>
</feature>
<dbReference type="Proteomes" id="UP000472263">
    <property type="component" value="Chromosome 21"/>
</dbReference>
<reference evidence="7" key="1">
    <citation type="submission" date="2019-06" db="EMBL/GenBank/DDBJ databases">
        <authorList>
            <consortium name="Wellcome Sanger Institute Data Sharing"/>
        </authorList>
    </citation>
    <scope>NUCLEOTIDE SEQUENCE [LARGE SCALE GENOMIC DNA]</scope>
</reference>
<comment type="similarity">
    <text evidence="2">Belongs to the DIPK family.</text>
</comment>
<feature type="chain" id="PRO_5025454739" evidence="5">
    <location>
        <begin position="34"/>
        <end position="443"/>
    </location>
</feature>
<evidence type="ECO:0000256" key="1">
    <source>
        <dbReference type="ARBA" id="ARBA00004613"/>
    </source>
</evidence>
<dbReference type="InterPro" id="IPR020519">
    <property type="entry name" value="DIPK2A/B"/>
</dbReference>
<evidence type="ECO:0000256" key="4">
    <source>
        <dbReference type="ARBA" id="ARBA00022729"/>
    </source>
</evidence>
<evidence type="ECO:0000256" key="2">
    <source>
        <dbReference type="ARBA" id="ARBA00006338"/>
    </source>
</evidence>
<accession>A0A668AXX4</accession>
<comment type="subcellular location">
    <subcellularLocation>
        <location evidence="1">Secreted</location>
    </subcellularLocation>
</comment>
<keyword evidence="3" id="KW-0964">Secreted</keyword>
<dbReference type="InterPro" id="IPR022049">
    <property type="entry name" value="FAM69_kinase_dom"/>
</dbReference>
<evidence type="ECO:0000313" key="8">
    <source>
        <dbReference type="Proteomes" id="UP000472263"/>
    </source>
</evidence>
<dbReference type="Ensembl" id="ENSMMDT00005056847.1">
    <property type="protein sequence ID" value="ENSMMDP00005055784.1"/>
    <property type="gene ID" value="ENSMMDG00005024945.1"/>
</dbReference>
<dbReference type="GeneTree" id="ENSGT00520000055625"/>
<dbReference type="GO" id="GO:0005576">
    <property type="term" value="C:extracellular region"/>
    <property type="evidence" value="ECO:0007669"/>
    <property type="project" value="UniProtKB-SubCell"/>
</dbReference>
<reference evidence="7" key="3">
    <citation type="submission" date="2025-09" db="UniProtKB">
        <authorList>
            <consortium name="Ensembl"/>
        </authorList>
    </citation>
    <scope>IDENTIFICATION</scope>
</reference>
<dbReference type="Pfam" id="PF12260">
    <property type="entry name" value="PIP49_C"/>
    <property type="match status" value="1"/>
</dbReference>
<organism evidence="7 8">
    <name type="scientific">Myripristis murdjan</name>
    <name type="common">pinecone soldierfish</name>
    <dbReference type="NCBI Taxonomy" id="586833"/>
    <lineage>
        <taxon>Eukaryota</taxon>
        <taxon>Metazoa</taxon>
        <taxon>Chordata</taxon>
        <taxon>Craniata</taxon>
        <taxon>Vertebrata</taxon>
        <taxon>Euteleostomi</taxon>
        <taxon>Actinopterygii</taxon>
        <taxon>Neopterygii</taxon>
        <taxon>Teleostei</taxon>
        <taxon>Neoteleostei</taxon>
        <taxon>Acanthomorphata</taxon>
        <taxon>Holocentriformes</taxon>
        <taxon>Holocentridae</taxon>
        <taxon>Myripristis</taxon>
    </lineage>
</organism>
<keyword evidence="8" id="KW-1185">Reference proteome</keyword>
<dbReference type="AlphaFoldDB" id="A0A668AXX4"/>
<evidence type="ECO:0000313" key="7">
    <source>
        <dbReference type="Ensembl" id="ENSMMDP00005055784.1"/>
    </source>
</evidence>
<name>A0A668AXX4_9TELE</name>
<proteinExistence type="inferred from homology"/>
<protein>
    <submittedName>
        <fullName evidence="7">Divergent protein kinase domain 2B</fullName>
    </submittedName>
</protein>
<dbReference type="PANTHER" id="PTHR32073">
    <property type="entry name" value="GH11358P"/>
    <property type="match status" value="1"/>
</dbReference>
<dbReference type="InParanoid" id="A0A668AXX4"/>
<keyword evidence="4 5" id="KW-0732">Signal</keyword>
<reference evidence="7" key="2">
    <citation type="submission" date="2025-08" db="UniProtKB">
        <authorList>
            <consortium name="Ensembl"/>
        </authorList>
    </citation>
    <scope>IDENTIFICATION</scope>
</reference>
<sequence>MRPGQWTSDGVTVRVRCARVVVCIVLLCQAHEALEDASPSKKALTLRRAYLGLDKCNACVGTSICKKLFKNHIRFDWWMFPEQAVPSDDRQSFLGNLTDDLQSWRPVLLSFLSSPHQHNLSDLFICRSAGKQGPCSIEAVLTATPRFQRWKRSHLLLPHMVQGLAPPLLRCPSQRLLDRLVRRYAEVADVGSLQMKHFTEKDKLRLLYTLTVSQHPLVLQMFPGAEGWPFPRYHGACGRLMVWTSSRPLSALYGASMEQRADAVYQLIQLSQGLDSNSLGFRLYYTQLGEDMFGLLEDGRLIISDASTIGVIDLVQGFPPDRPSPSGPDEDIFACLGQGTSPCSQPPPCRSVRPSQSFTMLCRHLLPKLLSVREAQAGHEIGTDAGRLPSNVTLLLRVCADPSQPDWRILWAVQALKDTLKPLRPCSQDYSYRFPECRYNQGY</sequence>
<evidence type="ECO:0000256" key="3">
    <source>
        <dbReference type="ARBA" id="ARBA00022525"/>
    </source>
</evidence>